<organism evidence="11 13">
    <name type="scientific">Salinicoccus halodurans</name>
    <dbReference type="NCBI Taxonomy" id="407035"/>
    <lineage>
        <taxon>Bacteria</taxon>
        <taxon>Bacillati</taxon>
        <taxon>Bacillota</taxon>
        <taxon>Bacilli</taxon>
        <taxon>Bacillales</taxon>
        <taxon>Staphylococcaceae</taxon>
        <taxon>Salinicoccus</taxon>
    </lineage>
</organism>
<protein>
    <recommendedName>
        <fullName evidence="8 9">Dephospho-CoA kinase</fullName>
        <ecNumber evidence="8 9">2.7.1.24</ecNumber>
    </recommendedName>
    <alternativeName>
        <fullName evidence="8">Dephosphocoenzyme A kinase</fullName>
    </alternativeName>
</protein>
<dbReference type="GO" id="GO:0004140">
    <property type="term" value="F:dephospho-CoA kinase activity"/>
    <property type="evidence" value="ECO:0007669"/>
    <property type="project" value="UniProtKB-UniRule"/>
</dbReference>
<comment type="subcellular location">
    <subcellularLocation>
        <location evidence="8">Cytoplasm</location>
    </subcellularLocation>
</comment>
<evidence type="ECO:0000256" key="7">
    <source>
        <dbReference type="ARBA" id="ARBA00022993"/>
    </source>
</evidence>
<dbReference type="GO" id="GO:0015937">
    <property type="term" value="P:coenzyme A biosynthetic process"/>
    <property type="evidence" value="ECO:0007669"/>
    <property type="project" value="UniProtKB-UniRule"/>
</dbReference>
<keyword evidence="4 8" id="KW-0547">Nucleotide-binding</keyword>
<keyword evidence="2 8" id="KW-0963">Cytoplasm</keyword>
<evidence type="ECO:0000256" key="3">
    <source>
        <dbReference type="ARBA" id="ARBA00022679"/>
    </source>
</evidence>
<dbReference type="GO" id="GO:0005524">
    <property type="term" value="F:ATP binding"/>
    <property type="evidence" value="ECO:0007669"/>
    <property type="project" value="UniProtKB-UniRule"/>
</dbReference>
<reference evidence="11 13" key="3">
    <citation type="submission" date="2016-10" db="EMBL/GenBank/DDBJ databases">
        <authorList>
            <person name="Varghese N."/>
            <person name="Submissions S."/>
        </authorList>
    </citation>
    <scope>NUCLEOTIDE SEQUENCE [LARGE SCALE GENOMIC DNA]</scope>
    <source>
        <strain evidence="11 13">CGMCC 1.6501</strain>
    </source>
</reference>
<dbReference type="EMBL" id="CP011366">
    <property type="protein sequence ID" value="AKG74232.1"/>
    <property type="molecule type" value="Genomic_DNA"/>
</dbReference>
<dbReference type="AlphaFoldDB" id="A0A0F7HMQ4"/>
<dbReference type="HAMAP" id="MF_00376">
    <property type="entry name" value="Dephospho_CoA_kinase"/>
    <property type="match status" value="1"/>
</dbReference>
<dbReference type="EMBL" id="FOTB01000006">
    <property type="protein sequence ID" value="SFK93338.1"/>
    <property type="molecule type" value="Genomic_DNA"/>
</dbReference>
<evidence type="ECO:0000256" key="1">
    <source>
        <dbReference type="ARBA" id="ARBA00009018"/>
    </source>
</evidence>
<feature type="binding site" evidence="8">
    <location>
        <begin position="12"/>
        <end position="17"/>
    </location>
    <ligand>
        <name>ATP</name>
        <dbReference type="ChEBI" id="CHEBI:30616"/>
    </ligand>
</feature>
<dbReference type="Pfam" id="PF01121">
    <property type="entry name" value="CoaE"/>
    <property type="match status" value="1"/>
</dbReference>
<reference evidence="10 12" key="1">
    <citation type="journal article" date="2015" name="Int. J. Syst. Evol. Microbiol.">
        <title>Complete genome sequence of Salinicoccus halodurans H3B36, isolated from the Qaidam Basin in China.</title>
        <authorList>
            <person name="Jiang K."/>
            <person name="Xue Y."/>
            <person name="Ma Y."/>
        </authorList>
    </citation>
    <scope>NUCLEOTIDE SEQUENCE [LARGE SCALE GENOMIC DNA]</scope>
    <source>
        <strain evidence="10 12">H3B36</strain>
    </source>
</reference>
<dbReference type="PROSITE" id="PS51219">
    <property type="entry name" value="DPCK"/>
    <property type="match status" value="1"/>
</dbReference>
<comment type="function">
    <text evidence="8">Catalyzes the phosphorylation of the 3'-hydroxyl group of dephosphocoenzyme A to form coenzyme A.</text>
</comment>
<dbReference type="RefSeq" id="WP_046790414.1">
    <property type="nucleotide sequence ID" value="NZ_CP011366.1"/>
</dbReference>
<dbReference type="CDD" id="cd02022">
    <property type="entry name" value="DPCK"/>
    <property type="match status" value="1"/>
</dbReference>
<keyword evidence="6 8" id="KW-0067">ATP-binding</keyword>
<evidence type="ECO:0000256" key="6">
    <source>
        <dbReference type="ARBA" id="ARBA00022840"/>
    </source>
</evidence>
<dbReference type="SUPFAM" id="SSF52540">
    <property type="entry name" value="P-loop containing nucleoside triphosphate hydrolases"/>
    <property type="match status" value="1"/>
</dbReference>
<evidence type="ECO:0000256" key="9">
    <source>
        <dbReference type="NCBIfam" id="TIGR00152"/>
    </source>
</evidence>
<name>A0A0F7HMQ4_9STAP</name>
<dbReference type="Gene3D" id="3.40.50.300">
    <property type="entry name" value="P-loop containing nucleotide triphosphate hydrolases"/>
    <property type="match status" value="1"/>
</dbReference>
<dbReference type="EC" id="2.7.1.24" evidence="8 9"/>
<keyword evidence="12" id="KW-1185">Reference proteome</keyword>
<accession>A0A0F7HMQ4</accession>
<dbReference type="InterPro" id="IPR027417">
    <property type="entry name" value="P-loop_NTPase"/>
</dbReference>
<evidence type="ECO:0000256" key="2">
    <source>
        <dbReference type="ARBA" id="ARBA00022490"/>
    </source>
</evidence>
<evidence type="ECO:0000313" key="10">
    <source>
        <dbReference type="EMBL" id="AKG74232.1"/>
    </source>
</evidence>
<dbReference type="Proteomes" id="UP000183090">
    <property type="component" value="Unassembled WGS sequence"/>
</dbReference>
<evidence type="ECO:0000256" key="8">
    <source>
        <dbReference type="HAMAP-Rule" id="MF_00376"/>
    </source>
</evidence>
<evidence type="ECO:0000313" key="13">
    <source>
        <dbReference type="Proteomes" id="UP000183090"/>
    </source>
</evidence>
<dbReference type="GO" id="GO:0005737">
    <property type="term" value="C:cytoplasm"/>
    <property type="evidence" value="ECO:0007669"/>
    <property type="project" value="UniProtKB-SubCell"/>
</dbReference>
<comment type="similarity">
    <text evidence="1 8">Belongs to the CoaE family.</text>
</comment>
<dbReference type="InterPro" id="IPR001977">
    <property type="entry name" value="Depp_CoAkinase"/>
</dbReference>
<comment type="catalytic activity">
    <reaction evidence="8">
        <text>3'-dephospho-CoA + ATP = ADP + CoA + H(+)</text>
        <dbReference type="Rhea" id="RHEA:18245"/>
        <dbReference type="ChEBI" id="CHEBI:15378"/>
        <dbReference type="ChEBI" id="CHEBI:30616"/>
        <dbReference type="ChEBI" id="CHEBI:57287"/>
        <dbReference type="ChEBI" id="CHEBI:57328"/>
        <dbReference type="ChEBI" id="CHEBI:456216"/>
        <dbReference type="EC" id="2.7.1.24"/>
    </reaction>
</comment>
<gene>
    <name evidence="8" type="primary">coaE</name>
    <name evidence="10" type="ORF">AAT16_08295</name>
    <name evidence="11" type="ORF">SAMN05216235_2554</name>
</gene>
<reference evidence="12" key="2">
    <citation type="submission" date="2015-04" db="EMBL/GenBank/DDBJ databases">
        <title>Complete genome sequence of Salinicoccus halodurans strain H3B36, isolated from the Qaidam basin of China.</title>
        <authorList>
            <person name="Ma Y."/>
            <person name="Jiang K."/>
            <person name="Xue Y."/>
        </authorList>
    </citation>
    <scope>NUCLEOTIDE SEQUENCE [LARGE SCALE GENOMIC DNA]</scope>
    <source>
        <strain evidence="12">H3B36</strain>
    </source>
</reference>
<keyword evidence="5 8" id="KW-0418">Kinase</keyword>
<dbReference type="NCBIfam" id="TIGR00152">
    <property type="entry name" value="dephospho-CoA kinase"/>
    <property type="match status" value="1"/>
</dbReference>
<keyword evidence="7 8" id="KW-0173">Coenzyme A biosynthesis</keyword>
<evidence type="ECO:0000256" key="5">
    <source>
        <dbReference type="ARBA" id="ARBA00022777"/>
    </source>
</evidence>
<dbReference type="PANTHER" id="PTHR10695:SF46">
    <property type="entry name" value="BIFUNCTIONAL COENZYME A SYNTHASE-RELATED"/>
    <property type="match status" value="1"/>
</dbReference>
<sequence length="196" mass="21963">MNSIIGLTGGIASGKSTASAYIEEKGYPVLDADKYARKATAKSGPSYKGIIQSFGEDVVSEDGEIDRSRLGAIIFKDPGQRKVLNKLVHPEVRRMMNEDRDRLVQDNHVFLDIPLLFENGLDDQCDITLTVYVDESIQKTRLMERNGLTEAEAESRISSQMPLAEKRDKSDFVLDNSGSRANLYEQIEQFLSEIEK</sequence>
<dbReference type="KEGG" id="shv:AAT16_08295"/>
<dbReference type="Proteomes" id="UP000034029">
    <property type="component" value="Chromosome"/>
</dbReference>
<comment type="pathway">
    <text evidence="8">Cofactor biosynthesis; coenzyme A biosynthesis; CoA from (R)-pantothenate: step 5/5.</text>
</comment>
<keyword evidence="3 8" id="KW-0808">Transferase</keyword>
<evidence type="ECO:0000256" key="4">
    <source>
        <dbReference type="ARBA" id="ARBA00022741"/>
    </source>
</evidence>
<evidence type="ECO:0000313" key="12">
    <source>
        <dbReference type="Proteomes" id="UP000034029"/>
    </source>
</evidence>
<proteinExistence type="inferred from homology"/>
<evidence type="ECO:0000313" key="11">
    <source>
        <dbReference type="EMBL" id="SFK93338.1"/>
    </source>
</evidence>
<dbReference type="FunFam" id="3.40.50.300:FF:000991">
    <property type="entry name" value="Dephospho-CoA kinase"/>
    <property type="match status" value="1"/>
</dbReference>
<dbReference type="OrthoDB" id="9812943at2"/>
<dbReference type="PANTHER" id="PTHR10695">
    <property type="entry name" value="DEPHOSPHO-COA KINASE-RELATED"/>
    <property type="match status" value="1"/>
</dbReference>